<feature type="binding site" evidence="9">
    <location>
        <position position="139"/>
    </location>
    <ligand>
        <name>ATP</name>
        <dbReference type="ChEBI" id="CHEBI:30616"/>
    </ligand>
</feature>
<dbReference type="InterPro" id="IPR017441">
    <property type="entry name" value="Protein_kinase_ATP_BS"/>
</dbReference>
<keyword evidence="2" id="KW-0808">Transferase</keyword>
<proteinExistence type="inferred from homology"/>
<dbReference type="PROSITE" id="PS50011">
    <property type="entry name" value="PROTEIN_KINASE_DOM"/>
    <property type="match status" value="1"/>
</dbReference>
<reference evidence="13" key="1">
    <citation type="submission" date="2020-11" db="EMBL/GenBank/DDBJ databases">
        <authorList>
            <person name="Tran Van P."/>
        </authorList>
    </citation>
    <scope>NUCLEOTIDE SEQUENCE</scope>
</reference>
<keyword evidence="5 9" id="KW-0067">ATP-binding</keyword>
<evidence type="ECO:0000313" key="13">
    <source>
        <dbReference type="EMBL" id="CAD7222324.1"/>
    </source>
</evidence>
<evidence type="ECO:0000256" key="6">
    <source>
        <dbReference type="ARBA" id="ARBA00047899"/>
    </source>
</evidence>
<dbReference type="Gene3D" id="3.30.200.20">
    <property type="entry name" value="Phosphorylase Kinase, domain 1"/>
    <property type="match status" value="1"/>
</dbReference>
<dbReference type="EMBL" id="OB660046">
    <property type="protein sequence ID" value="CAD7222324.1"/>
    <property type="molecule type" value="Genomic_DNA"/>
</dbReference>
<feature type="binding site" evidence="9">
    <location>
        <begin position="209"/>
        <end position="211"/>
    </location>
    <ligand>
        <name>ATP</name>
        <dbReference type="ChEBI" id="CHEBI:30616"/>
    </ligand>
</feature>
<gene>
    <name evidence="13" type="ORF">CTOB1V02_LOCUS335</name>
</gene>
<feature type="binding site" evidence="9">
    <location>
        <begin position="258"/>
        <end position="259"/>
    </location>
    <ligand>
        <name>ATP</name>
        <dbReference type="ChEBI" id="CHEBI:30616"/>
    </ligand>
</feature>
<sequence length="278" mass="31807">MELLELRTRIRNELEREKNGKEEEPGVGGNIETWQHWMRGLTCYGSPGTGAGPAALPQRAGIGITIPALCASLPLPPSSRSFLSLLVKLRDIMSAQKSDFRLRPLTLEELQQPAENIPDDYKDWKIHDFEAGFALGSGRFGRVFLVRETKTELNFLLAMKVLFKAQLSKYNMEHQLRREIEIHQRVKHPNIVRLFTWINHTDKIFLLLEYAPGGDMYTHLSKLRRFTERRTATYVWQISDALSYCHSKGVIHRDIKPENILIGARGQALLADFGWAAQ</sequence>
<keyword evidence="4" id="KW-0418">Kinase</keyword>
<dbReference type="GO" id="GO:0005524">
    <property type="term" value="F:ATP binding"/>
    <property type="evidence" value="ECO:0007669"/>
    <property type="project" value="UniProtKB-UniRule"/>
</dbReference>
<dbReference type="PANTHER" id="PTHR24350">
    <property type="entry name" value="SERINE/THREONINE-PROTEIN KINASE IAL-RELATED"/>
    <property type="match status" value="1"/>
</dbReference>
<evidence type="ECO:0000256" key="1">
    <source>
        <dbReference type="ARBA" id="ARBA00022527"/>
    </source>
</evidence>
<keyword evidence="1 11" id="KW-0723">Serine/threonine-protein kinase</keyword>
<evidence type="ECO:0000256" key="3">
    <source>
        <dbReference type="ARBA" id="ARBA00022741"/>
    </source>
</evidence>
<dbReference type="GO" id="GO:0004674">
    <property type="term" value="F:protein serine/threonine kinase activity"/>
    <property type="evidence" value="ECO:0007669"/>
    <property type="project" value="UniProtKB-KW"/>
</dbReference>
<evidence type="ECO:0000256" key="5">
    <source>
        <dbReference type="ARBA" id="ARBA00022840"/>
    </source>
</evidence>
<evidence type="ECO:0000256" key="2">
    <source>
        <dbReference type="ARBA" id="ARBA00022679"/>
    </source>
</evidence>
<feature type="non-terminal residue" evidence="13">
    <location>
        <position position="1"/>
    </location>
</feature>
<evidence type="ECO:0000259" key="12">
    <source>
        <dbReference type="PROSITE" id="PS50011"/>
    </source>
</evidence>
<dbReference type="SMART" id="SM00220">
    <property type="entry name" value="S_TKc"/>
    <property type="match status" value="1"/>
</dbReference>
<accession>A0A7R8W249</accession>
<dbReference type="Pfam" id="PF00069">
    <property type="entry name" value="Pkinase"/>
    <property type="match status" value="1"/>
</dbReference>
<dbReference type="FunFam" id="3.30.200.20:FF:000042">
    <property type="entry name" value="Aurora kinase A"/>
    <property type="match status" value="1"/>
</dbReference>
<evidence type="ECO:0000256" key="4">
    <source>
        <dbReference type="ARBA" id="ARBA00022777"/>
    </source>
</evidence>
<name>A0A7R8W249_9CRUS</name>
<evidence type="ECO:0000256" key="11">
    <source>
        <dbReference type="RuleBase" id="RU000304"/>
    </source>
</evidence>
<feature type="active site" description="Proton acceptor" evidence="8">
    <location>
        <position position="254"/>
    </location>
</feature>
<dbReference type="PROSITE" id="PS00108">
    <property type="entry name" value="PROTEIN_KINASE_ST"/>
    <property type="match status" value="1"/>
</dbReference>
<organism evidence="13">
    <name type="scientific">Cyprideis torosa</name>
    <dbReference type="NCBI Taxonomy" id="163714"/>
    <lineage>
        <taxon>Eukaryota</taxon>
        <taxon>Metazoa</taxon>
        <taxon>Ecdysozoa</taxon>
        <taxon>Arthropoda</taxon>
        <taxon>Crustacea</taxon>
        <taxon>Oligostraca</taxon>
        <taxon>Ostracoda</taxon>
        <taxon>Podocopa</taxon>
        <taxon>Podocopida</taxon>
        <taxon>Cytherocopina</taxon>
        <taxon>Cytheroidea</taxon>
        <taxon>Cytherideidae</taxon>
        <taxon>Cyprideis</taxon>
    </lineage>
</organism>
<dbReference type="Gene3D" id="1.10.510.10">
    <property type="entry name" value="Transferase(Phosphotransferase) domain 1"/>
    <property type="match status" value="1"/>
</dbReference>
<evidence type="ECO:0000256" key="7">
    <source>
        <dbReference type="ARBA" id="ARBA00048679"/>
    </source>
</evidence>
<comment type="catalytic activity">
    <reaction evidence="6">
        <text>L-threonyl-[protein] + ATP = O-phospho-L-threonyl-[protein] + ADP + H(+)</text>
        <dbReference type="Rhea" id="RHEA:46608"/>
        <dbReference type="Rhea" id="RHEA-COMP:11060"/>
        <dbReference type="Rhea" id="RHEA-COMP:11605"/>
        <dbReference type="ChEBI" id="CHEBI:15378"/>
        <dbReference type="ChEBI" id="CHEBI:30013"/>
        <dbReference type="ChEBI" id="CHEBI:30616"/>
        <dbReference type="ChEBI" id="CHEBI:61977"/>
        <dbReference type="ChEBI" id="CHEBI:456216"/>
        <dbReference type="EC" id="2.7.11.1"/>
    </reaction>
</comment>
<feature type="cross-link" description="Glycyl lysine isopeptide (Lys-Gly) (interchain with G-Cter in SUMO2)" evidence="10">
    <location>
        <position position="256"/>
    </location>
</feature>
<feature type="binding site" evidence="9">
    <location>
        <position position="160"/>
    </location>
    <ligand>
        <name>ATP</name>
        <dbReference type="ChEBI" id="CHEBI:30616"/>
    </ligand>
</feature>
<dbReference type="SUPFAM" id="SSF56112">
    <property type="entry name" value="Protein kinase-like (PK-like)"/>
    <property type="match status" value="1"/>
</dbReference>
<dbReference type="AlphaFoldDB" id="A0A7R8W249"/>
<evidence type="ECO:0000256" key="9">
    <source>
        <dbReference type="PIRSR" id="PIRSR630616-2"/>
    </source>
</evidence>
<dbReference type="OrthoDB" id="377346at2759"/>
<dbReference type="InterPro" id="IPR030616">
    <property type="entry name" value="Aur-like"/>
</dbReference>
<dbReference type="InterPro" id="IPR000719">
    <property type="entry name" value="Prot_kinase_dom"/>
</dbReference>
<evidence type="ECO:0000256" key="8">
    <source>
        <dbReference type="PIRSR" id="PIRSR630616-1"/>
    </source>
</evidence>
<feature type="binding site" evidence="9">
    <location>
        <position position="272"/>
    </location>
    <ligand>
        <name>ATP</name>
        <dbReference type="ChEBI" id="CHEBI:30616"/>
    </ligand>
</feature>
<dbReference type="InterPro" id="IPR011009">
    <property type="entry name" value="Kinase-like_dom_sf"/>
</dbReference>
<comment type="similarity">
    <text evidence="11">Belongs to the protein kinase superfamily.</text>
</comment>
<dbReference type="InterPro" id="IPR008271">
    <property type="entry name" value="Ser/Thr_kinase_AS"/>
</dbReference>
<dbReference type="PROSITE" id="PS00107">
    <property type="entry name" value="PROTEIN_KINASE_ATP"/>
    <property type="match status" value="1"/>
</dbReference>
<evidence type="ECO:0000256" key="10">
    <source>
        <dbReference type="PIRSR" id="PIRSR630616-3"/>
    </source>
</evidence>
<feature type="domain" description="Protein kinase" evidence="12">
    <location>
        <begin position="129"/>
        <end position="278"/>
    </location>
</feature>
<protein>
    <recommendedName>
        <fullName evidence="12">Protein kinase domain-containing protein</fullName>
    </recommendedName>
</protein>
<comment type="catalytic activity">
    <reaction evidence="7">
        <text>L-seryl-[protein] + ATP = O-phospho-L-seryl-[protein] + ADP + H(+)</text>
        <dbReference type="Rhea" id="RHEA:17989"/>
        <dbReference type="Rhea" id="RHEA-COMP:9863"/>
        <dbReference type="Rhea" id="RHEA-COMP:11604"/>
        <dbReference type="ChEBI" id="CHEBI:15378"/>
        <dbReference type="ChEBI" id="CHEBI:29999"/>
        <dbReference type="ChEBI" id="CHEBI:30616"/>
        <dbReference type="ChEBI" id="CHEBI:83421"/>
        <dbReference type="ChEBI" id="CHEBI:456216"/>
        <dbReference type="EC" id="2.7.11.1"/>
    </reaction>
</comment>
<keyword evidence="3 9" id="KW-0547">Nucleotide-binding</keyword>